<keyword evidence="4" id="KW-0997">Cell inner membrane</keyword>
<evidence type="ECO:0000256" key="5">
    <source>
        <dbReference type="ARBA" id="ARBA00022692"/>
    </source>
</evidence>
<proteinExistence type="inferred from homology"/>
<comment type="caution">
    <text evidence="10">The sequence shown here is derived from an EMBL/GenBank/DDBJ whole genome shotgun (WGS) entry which is preliminary data.</text>
</comment>
<dbReference type="EMBL" id="JBHRSB010000009">
    <property type="protein sequence ID" value="MFC3003018.1"/>
    <property type="molecule type" value="Genomic_DNA"/>
</dbReference>
<name>A0ABV7C2Q3_9PROT</name>
<evidence type="ECO:0000256" key="1">
    <source>
        <dbReference type="ARBA" id="ARBA00004429"/>
    </source>
</evidence>
<evidence type="ECO:0000313" key="11">
    <source>
        <dbReference type="Proteomes" id="UP001595420"/>
    </source>
</evidence>
<dbReference type="PANTHER" id="PTHR43357">
    <property type="entry name" value="INNER MEMBRANE ABC TRANSPORTER PERMEASE PROTEIN YDCV"/>
    <property type="match status" value="1"/>
</dbReference>
<dbReference type="Proteomes" id="UP001595420">
    <property type="component" value="Unassembled WGS sequence"/>
</dbReference>
<dbReference type="PANTHER" id="PTHR43357:SF4">
    <property type="entry name" value="INNER MEMBRANE ABC TRANSPORTER PERMEASE PROTEIN YDCV"/>
    <property type="match status" value="1"/>
</dbReference>
<keyword evidence="6 8" id="KW-1133">Transmembrane helix</keyword>
<comment type="similarity">
    <text evidence="8">Belongs to the binding-protein-dependent transport system permease family.</text>
</comment>
<dbReference type="Pfam" id="PF00528">
    <property type="entry name" value="BPD_transp_1"/>
    <property type="match status" value="1"/>
</dbReference>
<sequence>MREHPLARVLLRGATGLVLAFLVAPMLAVVVLSFSPTELMVLPPRGFSLRWYEDFLTAGRWVLATRNSFVVAIATTLLATLLGTAAAIGLQLGRFRGKALLVTLLTLPMVTPYIVTAASMYFAYALVGLTGSLPGLVLGHTVVAVPFVVMAVLATLQTFDANLLRAAASLGAPPTAAILRVVVPNIWPGIAAGAVFAFATSLDEFVITLFLAGPGQFTLPRQMYASVREFLTPTILAAATLLFLCSLVFLLASESLRLRSARKTLP</sequence>
<gene>
    <name evidence="10" type="ORF">ACFOD3_24200</name>
</gene>
<dbReference type="InterPro" id="IPR000515">
    <property type="entry name" value="MetI-like"/>
</dbReference>
<evidence type="ECO:0000256" key="7">
    <source>
        <dbReference type="ARBA" id="ARBA00023136"/>
    </source>
</evidence>
<evidence type="ECO:0000256" key="3">
    <source>
        <dbReference type="ARBA" id="ARBA00022475"/>
    </source>
</evidence>
<evidence type="ECO:0000256" key="2">
    <source>
        <dbReference type="ARBA" id="ARBA00022448"/>
    </source>
</evidence>
<feature type="transmembrane region" description="Helical" evidence="8">
    <location>
        <begin position="230"/>
        <end position="252"/>
    </location>
</feature>
<feature type="transmembrane region" description="Helical" evidence="8">
    <location>
        <begin position="136"/>
        <end position="156"/>
    </location>
</feature>
<keyword evidence="3" id="KW-1003">Cell membrane</keyword>
<organism evidence="10 11">
    <name type="scientific">Falsiroseomonas tokyonensis</name>
    <dbReference type="NCBI Taxonomy" id="430521"/>
    <lineage>
        <taxon>Bacteria</taxon>
        <taxon>Pseudomonadati</taxon>
        <taxon>Pseudomonadota</taxon>
        <taxon>Alphaproteobacteria</taxon>
        <taxon>Acetobacterales</taxon>
        <taxon>Roseomonadaceae</taxon>
        <taxon>Falsiroseomonas</taxon>
    </lineage>
</organism>
<keyword evidence="11" id="KW-1185">Reference proteome</keyword>
<protein>
    <submittedName>
        <fullName evidence="10">ABC transporter permease</fullName>
    </submittedName>
</protein>
<evidence type="ECO:0000256" key="4">
    <source>
        <dbReference type="ARBA" id="ARBA00022519"/>
    </source>
</evidence>
<evidence type="ECO:0000256" key="6">
    <source>
        <dbReference type="ARBA" id="ARBA00022989"/>
    </source>
</evidence>
<dbReference type="PROSITE" id="PS50928">
    <property type="entry name" value="ABC_TM1"/>
    <property type="match status" value="1"/>
</dbReference>
<keyword evidence="2 8" id="KW-0813">Transport</keyword>
<feature type="transmembrane region" description="Helical" evidence="8">
    <location>
        <begin position="177"/>
        <end position="199"/>
    </location>
</feature>
<feature type="transmembrane region" description="Helical" evidence="8">
    <location>
        <begin position="99"/>
        <end position="124"/>
    </location>
</feature>
<feature type="domain" description="ABC transmembrane type-1" evidence="9">
    <location>
        <begin position="65"/>
        <end position="253"/>
    </location>
</feature>
<keyword evidence="5 8" id="KW-0812">Transmembrane</keyword>
<evidence type="ECO:0000259" key="9">
    <source>
        <dbReference type="PROSITE" id="PS50928"/>
    </source>
</evidence>
<reference evidence="11" key="1">
    <citation type="journal article" date="2019" name="Int. J. Syst. Evol. Microbiol.">
        <title>The Global Catalogue of Microorganisms (GCM) 10K type strain sequencing project: providing services to taxonomists for standard genome sequencing and annotation.</title>
        <authorList>
            <consortium name="The Broad Institute Genomics Platform"/>
            <consortium name="The Broad Institute Genome Sequencing Center for Infectious Disease"/>
            <person name="Wu L."/>
            <person name="Ma J."/>
        </authorList>
    </citation>
    <scope>NUCLEOTIDE SEQUENCE [LARGE SCALE GENOMIC DNA]</scope>
    <source>
        <strain evidence="11">CGMCC 1.16855</strain>
    </source>
</reference>
<feature type="transmembrane region" description="Helical" evidence="8">
    <location>
        <begin position="69"/>
        <end position="92"/>
    </location>
</feature>
<evidence type="ECO:0000256" key="8">
    <source>
        <dbReference type="RuleBase" id="RU363032"/>
    </source>
</evidence>
<feature type="transmembrane region" description="Helical" evidence="8">
    <location>
        <begin position="9"/>
        <end position="34"/>
    </location>
</feature>
<dbReference type="RefSeq" id="WP_216839387.1">
    <property type="nucleotide sequence ID" value="NZ_JAFNJS010000009.1"/>
</dbReference>
<evidence type="ECO:0000313" key="10">
    <source>
        <dbReference type="EMBL" id="MFC3003018.1"/>
    </source>
</evidence>
<keyword evidence="7 8" id="KW-0472">Membrane</keyword>
<accession>A0ABV7C2Q3</accession>
<comment type="subcellular location">
    <subcellularLocation>
        <location evidence="1">Cell inner membrane</location>
        <topology evidence="1">Multi-pass membrane protein</topology>
    </subcellularLocation>
    <subcellularLocation>
        <location evidence="8">Cell membrane</location>
        <topology evidence="8">Multi-pass membrane protein</topology>
    </subcellularLocation>
</comment>
<dbReference type="CDD" id="cd06261">
    <property type="entry name" value="TM_PBP2"/>
    <property type="match status" value="1"/>
</dbReference>